<feature type="domain" description="DUF4246" evidence="2">
    <location>
        <begin position="115"/>
        <end position="283"/>
    </location>
</feature>
<dbReference type="EMBL" id="JABCKI010005859">
    <property type="protein sequence ID" value="KAG5637121.1"/>
    <property type="molecule type" value="Genomic_DNA"/>
</dbReference>
<dbReference type="Proteomes" id="UP000717328">
    <property type="component" value="Unassembled WGS sequence"/>
</dbReference>
<dbReference type="Pfam" id="PF14033">
    <property type="entry name" value="DUF4246"/>
    <property type="match status" value="1"/>
</dbReference>
<evidence type="ECO:0000313" key="4">
    <source>
        <dbReference type="EMBL" id="KAG5637121.1"/>
    </source>
</evidence>
<evidence type="ECO:0000313" key="5">
    <source>
        <dbReference type="Proteomes" id="UP000717328"/>
    </source>
</evidence>
<sequence length="283" mass="31391">MDATMATEKQSNSSQSAPPVPAFDRFLLPGFTLPLGFTPSPAKENLEPVGEGRELFLNAITGITMPLTTLREFTMLRFMNEITEKPDWNHKVFDDEIATKWRIEALSAEGQDMTENMVDWCIAELRYKANQLKPTGAISVYNGDVVKSDTAISPLLRDALKAAVAPLENIPPENQDWHPGSDDKVLDLVHPSLFPLIFGRTRTLRDEIIGLHNCIERCGDGEVLVSPTSKRSGKVNRDAGVSVCYQWLPCDVDISGGPGQAKITSYINNLHPEKHKDLYSVIE</sequence>
<organism evidence="4 5">
    <name type="scientific">Sphagnurus paluster</name>
    <dbReference type="NCBI Taxonomy" id="117069"/>
    <lineage>
        <taxon>Eukaryota</taxon>
        <taxon>Fungi</taxon>
        <taxon>Dikarya</taxon>
        <taxon>Basidiomycota</taxon>
        <taxon>Agaricomycotina</taxon>
        <taxon>Agaricomycetes</taxon>
        <taxon>Agaricomycetidae</taxon>
        <taxon>Agaricales</taxon>
        <taxon>Tricholomatineae</taxon>
        <taxon>Lyophyllaceae</taxon>
        <taxon>Sphagnurus</taxon>
    </lineage>
</organism>
<dbReference type="PANTHER" id="PTHR33119">
    <property type="entry name" value="IFI3P"/>
    <property type="match status" value="1"/>
</dbReference>
<proteinExistence type="predicted"/>
<gene>
    <name evidence="4" type="ORF">H0H81_005714</name>
</gene>
<name>A0A9P7K3U0_9AGAR</name>
<dbReference type="PANTHER" id="PTHR33119:SF1">
    <property type="entry name" value="FE2OG DIOXYGENASE DOMAIN-CONTAINING PROTEIN"/>
    <property type="match status" value="1"/>
</dbReference>
<dbReference type="AlphaFoldDB" id="A0A9P7K3U0"/>
<dbReference type="InterPro" id="IPR049207">
    <property type="entry name" value="DUF4246_N"/>
</dbReference>
<dbReference type="InterPro" id="IPR025340">
    <property type="entry name" value="DUF4246"/>
</dbReference>
<reference evidence="4" key="1">
    <citation type="submission" date="2021-02" db="EMBL/GenBank/DDBJ databases">
        <authorList>
            <person name="Nieuwenhuis M."/>
            <person name="Van De Peppel L.J.J."/>
        </authorList>
    </citation>
    <scope>NUCLEOTIDE SEQUENCE</scope>
    <source>
        <strain evidence="4">D49</strain>
    </source>
</reference>
<feature type="region of interest" description="Disordered" evidence="1">
    <location>
        <begin position="1"/>
        <end position="20"/>
    </location>
</feature>
<protein>
    <submittedName>
        <fullName evidence="4">Uncharacterized protein</fullName>
    </submittedName>
</protein>
<keyword evidence="5" id="KW-1185">Reference proteome</keyword>
<dbReference type="OrthoDB" id="415532at2759"/>
<dbReference type="InterPro" id="IPR049192">
    <property type="entry name" value="DUF4246_C"/>
</dbReference>
<evidence type="ECO:0000259" key="2">
    <source>
        <dbReference type="Pfam" id="PF14033"/>
    </source>
</evidence>
<feature type="domain" description="DUF4246" evidence="3">
    <location>
        <begin position="28"/>
        <end position="104"/>
    </location>
</feature>
<feature type="compositionally biased region" description="Polar residues" evidence="1">
    <location>
        <begin position="7"/>
        <end position="17"/>
    </location>
</feature>
<evidence type="ECO:0000259" key="3">
    <source>
        <dbReference type="Pfam" id="PF21666"/>
    </source>
</evidence>
<evidence type="ECO:0000256" key="1">
    <source>
        <dbReference type="SAM" id="MobiDB-lite"/>
    </source>
</evidence>
<reference evidence="4" key="2">
    <citation type="submission" date="2021-10" db="EMBL/GenBank/DDBJ databases">
        <title>Phylogenomics reveals ancestral predisposition of the termite-cultivated fungus Termitomyces towards a domesticated lifestyle.</title>
        <authorList>
            <person name="Auxier B."/>
            <person name="Grum-Grzhimaylo A."/>
            <person name="Cardenas M.E."/>
            <person name="Lodge J.D."/>
            <person name="Laessoe T."/>
            <person name="Pedersen O."/>
            <person name="Smith M.E."/>
            <person name="Kuyper T.W."/>
            <person name="Franco-Molano E.A."/>
            <person name="Baroni T.J."/>
            <person name="Aanen D.K."/>
        </authorList>
    </citation>
    <scope>NUCLEOTIDE SEQUENCE</scope>
    <source>
        <strain evidence="4">D49</strain>
    </source>
</reference>
<dbReference type="Pfam" id="PF21666">
    <property type="entry name" value="DUF4246_N"/>
    <property type="match status" value="1"/>
</dbReference>
<accession>A0A9P7K3U0</accession>
<comment type="caution">
    <text evidence="4">The sequence shown here is derived from an EMBL/GenBank/DDBJ whole genome shotgun (WGS) entry which is preliminary data.</text>
</comment>